<dbReference type="RefSeq" id="WP_145190089.1">
    <property type="nucleotide sequence ID" value="NZ_CP036266.1"/>
</dbReference>
<dbReference type="CDD" id="cd00009">
    <property type="entry name" value="AAA"/>
    <property type="match status" value="1"/>
</dbReference>
<dbReference type="InterPro" id="IPR021886">
    <property type="entry name" value="MgsA_C"/>
</dbReference>
<dbReference type="InterPro" id="IPR032423">
    <property type="entry name" value="AAA_assoc_2"/>
</dbReference>
<organism evidence="8 9">
    <name type="scientific">Gimesia chilikensis</name>
    <dbReference type="NCBI Taxonomy" id="2605989"/>
    <lineage>
        <taxon>Bacteria</taxon>
        <taxon>Pseudomonadati</taxon>
        <taxon>Planctomycetota</taxon>
        <taxon>Planctomycetia</taxon>
        <taxon>Planctomycetales</taxon>
        <taxon>Planctomycetaceae</taxon>
        <taxon>Gimesia</taxon>
    </lineage>
</organism>
<dbReference type="SUPFAM" id="SSF48019">
    <property type="entry name" value="post-AAA+ oligomerization domain-like"/>
    <property type="match status" value="1"/>
</dbReference>
<keyword evidence="5" id="KW-0547">Nucleotide-binding</keyword>
<keyword evidence="9" id="KW-1185">Reference proteome</keyword>
<feature type="domain" description="AAA+ ATPase" evidence="7">
    <location>
        <begin position="51"/>
        <end position="168"/>
    </location>
</feature>
<dbReference type="GO" id="GO:0017116">
    <property type="term" value="F:single-stranded DNA helicase activity"/>
    <property type="evidence" value="ECO:0007669"/>
    <property type="project" value="TreeGrafter"/>
</dbReference>
<dbReference type="InterPro" id="IPR027417">
    <property type="entry name" value="P-loop_NTPase"/>
</dbReference>
<keyword evidence="6" id="KW-0067">ATP-binding</keyword>
<protein>
    <recommendedName>
        <fullName evidence="3">Replication-associated recombination protein A</fullName>
    </recommendedName>
</protein>
<dbReference type="Gene3D" id="1.10.3710.10">
    <property type="entry name" value="DNA polymerase III clamp loader subunits, C-terminal domain"/>
    <property type="match status" value="1"/>
</dbReference>
<dbReference type="PANTHER" id="PTHR13779">
    <property type="entry name" value="WERNER HELICASE-INTERACTING PROTEIN 1 FAMILY MEMBER"/>
    <property type="match status" value="1"/>
</dbReference>
<evidence type="ECO:0000313" key="8">
    <source>
        <dbReference type="EMBL" id="QDT23132.1"/>
    </source>
</evidence>
<sequence>MGLFDQQESQHLEKAKPLAARMRPRSLEEFVGQQHFLGEGKLLRRILAADRIGSLIFFGSPGTGKTSLAELIARQSNRRFEALNAASAGIKEVRAALDRARDELASGGMQTILFIDELHHFSKVQQDVLLPDVESGVVSLIGATTSNPFFSLVSALISRSQIFEFQALTADEIRTLMHRALQDEKRGLARYSVEVEAEALDFLIEVCDGDARRSLNALEIGVLSLYGQDRVFDLEVAQESIQKKAIQYDQDGDAHYDSASALIKSMRGSDPDAALYWLARMIEAGEDPRFLARRIVIAASEDVGNADPMALLIANSTFAAVEKIGMPEGRILLAQAVTYIATAPKSNASYVAIDEALSDVRNKSLLPVPVHLKDTHYRGASQLGHGEGYQYAHASEEGWVDQDYLGVEREYYRPVERGFEATIRKRLEVFKERREKKSGTDDNNRS</sequence>
<dbReference type="Gene3D" id="1.10.8.60">
    <property type="match status" value="1"/>
</dbReference>
<gene>
    <name evidence="8" type="primary">rarA</name>
    <name evidence="8" type="ORF">HG66A1_49460</name>
</gene>
<dbReference type="InterPro" id="IPR051314">
    <property type="entry name" value="AAA_ATPase_RarA/MGS1/WRNIP1"/>
</dbReference>
<evidence type="ECO:0000256" key="2">
    <source>
        <dbReference type="ARBA" id="ARBA00008959"/>
    </source>
</evidence>
<dbReference type="GO" id="GO:0008047">
    <property type="term" value="F:enzyme activator activity"/>
    <property type="evidence" value="ECO:0007669"/>
    <property type="project" value="TreeGrafter"/>
</dbReference>
<dbReference type="PANTHER" id="PTHR13779:SF7">
    <property type="entry name" value="ATPASE WRNIP1"/>
    <property type="match status" value="1"/>
</dbReference>
<dbReference type="Proteomes" id="UP000320421">
    <property type="component" value="Chromosome"/>
</dbReference>
<evidence type="ECO:0000256" key="5">
    <source>
        <dbReference type="ARBA" id="ARBA00022741"/>
    </source>
</evidence>
<evidence type="ECO:0000256" key="1">
    <source>
        <dbReference type="ARBA" id="ARBA00002393"/>
    </source>
</evidence>
<dbReference type="Pfam" id="PF16193">
    <property type="entry name" value="AAA_assoc_2"/>
    <property type="match status" value="1"/>
</dbReference>
<evidence type="ECO:0000313" key="9">
    <source>
        <dbReference type="Proteomes" id="UP000320421"/>
    </source>
</evidence>
<dbReference type="GO" id="GO:0006261">
    <property type="term" value="P:DNA-templated DNA replication"/>
    <property type="evidence" value="ECO:0007669"/>
    <property type="project" value="TreeGrafter"/>
</dbReference>
<dbReference type="GO" id="GO:0000731">
    <property type="term" value="P:DNA synthesis involved in DNA repair"/>
    <property type="evidence" value="ECO:0007669"/>
    <property type="project" value="TreeGrafter"/>
</dbReference>
<dbReference type="GO" id="GO:0016887">
    <property type="term" value="F:ATP hydrolysis activity"/>
    <property type="evidence" value="ECO:0007669"/>
    <property type="project" value="InterPro"/>
</dbReference>
<comment type="similarity">
    <text evidence="2">Belongs to the AAA ATPase family. RarA/MGS1/WRNIP1 subfamily.</text>
</comment>
<dbReference type="SMART" id="SM00382">
    <property type="entry name" value="AAA"/>
    <property type="match status" value="1"/>
</dbReference>
<accession>A0A517PUS9</accession>
<dbReference type="Pfam" id="PF12002">
    <property type="entry name" value="MgsA_C"/>
    <property type="match status" value="1"/>
</dbReference>
<name>A0A517PUS9_9PLAN</name>
<comment type="function">
    <text evidence="1">DNA-dependent ATPase that plays important roles in cellular responses to stalled DNA replication processes.</text>
</comment>
<evidence type="ECO:0000259" key="7">
    <source>
        <dbReference type="SMART" id="SM00382"/>
    </source>
</evidence>
<proteinExistence type="inferred from homology"/>
<dbReference type="FunFam" id="1.20.272.10:FF:000001">
    <property type="entry name" value="Putative AAA family ATPase"/>
    <property type="match status" value="1"/>
</dbReference>
<dbReference type="Pfam" id="PF00004">
    <property type="entry name" value="AAA"/>
    <property type="match status" value="1"/>
</dbReference>
<dbReference type="SUPFAM" id="SSF52540">
    <property type="entry name" value="P-loop containing nucleoside triphosphate hydrolases"/>
    <property type="match status" value="1"/>
</dbReference>
<evidence type="ECO:0000256" key="4">
    <source>
        <dbReference type="ARBA" id="ARBA00022705"/>
    </source>
</evidence>
<dbReference type="Gene3D" id="1.20.272.10">
    <property type="match status" value="1"/>
</dbReference>
<dbReference type="FunFam" id="1.10.8.60:FF:000029">
    <property type="entry name" value="Replication-associated recombination protein A"/>
    <property type="match status" value="1"/>
</dbReference>
<evidence type="ECO:0000256" key="3">
    <source>
        <dbReference type="ARBA" id="ARBA00020776"/>
    </source>
</evidence>
<dbReference type="EMBL" id="CP036266">
    <property type="protein sequence ID" value="QDT23132.1"/>
    <property type="molecule type" value="Genomic_DNA"/>
</dbReference>
<dbReference type="FunFam" id="3.40.50.300:FF:000137">
    <property type="entry name" value="Replication-associated recombination protein A"/>
    <property type="match status" value="1"/>
</dbReference>
<dbReference type="Gene3D" id="3.40.50.300">
    <property type="entry name" value="P-loop containing nucleotide triphosphate hydrolases"/>
    <property type="match status" value="1"/>
</dbReference>
<dbReference type="OrthoDB" id="9778364at2"/>
<keyword evidence="4" id="KW-0235">DNA replication</keyword>
<dbReference type="AlphaFoldDB" id="A0A517PUS9"/>
<dbReference type="InterPro" id="IPR008921">
    <property type="entry name" value="DNA_pol3_clamp-load_cplx_C"/>
</dbReference>
<dbReference type="GO" id="GO:0005524">
    <property type="term" value="F:ATP binding"/>
    <property type="evidence" value="ECO:0007669"/>
    <property type="project" value="UniProtKB-KW"/>
</dbReference>
<dbReference type="FunFam" id="1.10.3710.10:FF:000003">
    <property type="entry name" value="ATPase, AAA family protein"/>
    <property type="match status" value="1"/>
</dbReference>
<dbReference type="InterPro" id="IPR003959">
    <property type="entry name" value="ATPase_AAA_core"/>
</dbReference>
<dbReference type="GO" id="GO:0003677">
    <property type="term" value="F:DNA binding"/>
    <property type="evidence" value="ECO:0007669"/>
    <property type="project" value="InterPro"/>
</dbReference>
<reference evidence="8 9" key="1">
    <citation type="submission" date="2019-02" db="EMBL/GenBank/DDBJ databases">
        <title>Deep-cultivation of Planctomycetes and their phenomic and genomic characterization uncovers novel biology.</title>
        <authorList>
            <person name="Wiegand S."/>
            <person name="Jogler M."/>
            <person name="Boedeker C."/>
            <person name="Pinto D."/>
            <person name="Vollmers J."/>
            <person name="Rivas-Marin E."/>
            <person name="Kohn T."/>
            <person name="Peeters S.H."/>
            <person name="Heuer A."/>
            <person name="Rast P."/>
            <person name="Oberbeckmann S."/>
            <person name="Bunk B."/>
            <person name="Jeske O."/>
            <person name="Meyerdierks A."/>
            <person name="Storesund J.E."/>
            <person name="Kallscheuer N."/>
            <person name="Luecker S."/>
            <person name="Lage O.M."/>
            <person name="Pohl T."/>
            <person name="Merkel B.J."/>
            <person name="Hornburger P."/>
            <person name="Mueller R.-W."/>
            <person name="Bruemmer F."/>
            <person name="Labrenz M."/>
            <person name="Spormann A.M."/>
            <person name="Op den Camp H."/>
            <person name="Overmann J."/>
            <person name="Amann R."/>
            <person name="Jetten M.S.M."/>
            <person name="Mascher T."/>
            <person name="Medema M.H."/>
            <person name="Devos D.P."/>
            <person name="Kaster A.-K."/>
            <person name="Ovreas L."/>
            <person name="Rohde M."/>
            <person name="Galperin M.Y."/>
            <person name="Jogler C."/>
        </authorList>
    </citation>
    <scope>NUCLEOTIDE SEQUENCE [LARGE SCALE GENOMIC DNA]</scope>
    <source>
        <strain evidence="8 9">HG66A1</strain>
    </source>
</reference>
<evidence type="ECO:0000256" key="6">
    <source>
        <dbReference type="ARBA" id="ARBA00022840"/>
    </source>
</evidence>
<dbReference type="InterPro" id="IPR003593">
    <property type="entry name" value="AAA+_ATPase"/>
</dbReference>
<dbReference type="CDD" id="cd18139">
    <property type="entry name" value="HLD_clamp_RarA"/>
    <property type="match status" value="1"/>
</dbReference>